<protein>
    <submittedName>
        <fullName evidence="2">Uncharacterized protein</fullName>
    </submittedName>
</protein>
<accession>A0A4Q0NST5</accession>
<dbReference type="Proteomes" id="UP000289821">
    <property type="component" value="Unassembled WGS sequence"/>
</dbReference>
<evidence type="ECO:0000256" key="1">
    <source>
        <dbReference type="SAM" id="MobiDB-lite"/>
    </source>
</evidence>
<feature type="region of interest" description="Disordered" evidence="1">
    <location>
        <begin position="1"/>
        <end position="29"/>
    </location>
</feature>
<dbReference type="EMBL" id="QOVI01000005">
    <property type="protein sequence ID" value="RXG13305.1"/>
    <property type="molecule type" value="Genomic_DNA"/>
</dbReference>
<reference evidence="2 3" key="1">
    <citation type="submission" date="2018-07" db="EMBL/GenBank/DDBJ databases">
        <title>Leeuwenhoekiella genomics.</title>
        <authorList>
            <person name="Tahon G."/>
            <person name="Willems A."/>
        </authorList>
    </citation>
    <scope>NUCLEOTIDE SEQUENCE [LARGE SCALE GENOMIC DNA]</scope>
    <source>
        <strain evidence="2 3">R-50232</strain>
    </source>
</reference>
<organism evidence="2 3">
    <name type="scientific">Leeuwenhoekiella aestuarii</name>
    <dbReference type="NCBI Taxonomy" id="2249426"/>
    <lineage>
        <taxon>Bacteria</taxon>
        <taxon>Pseudomonadati</taxon>
        <taxon>Bacteroidota</taxon>
        <taxon>Flavobacteriia</taxon>
        <taxon>Flavobacteriales</taxon>
        <taxon>Flavobacteriaceae</taxon>
        <taxon>Leeuwenhoekiella</taxon>
    </lineage>
</organism>
<dbReference type="AlphaFoldDB" id="A0A4Q0NST5"/>
<evidence type="ECO:0000313" key="3">
    <source>
        <dbReference type="Proteomes" id="UP000289821"/>
    </source>
</evidence>
<comment type="caution">
    <text evidence="2">The sequence shown here is derived from an EMBL/GenBank/DDBJ whole genome shotgun (WGS) entry which is preliminary data.</text>
</comment>
<proteinExistence type="predicted"/>
<name>A0A4Q0NST5_9FLAO</name>
<keyword evidence="3" id="KW-1185">Reference proteome</keyword>
<sequence length="29" mass="3162">MRITLSKVKEHPPPALPSKEGNFALTGLE</sequence>
<evidence type="ECO:0000313" key="2">
    <source>
        <dbReference type="EMBL" id="RXG13305.1"/>
    </source>
</evidence>
<gene>
    <name evidence="2" type="ORF">DSM04_105283</name>
</gene>